<organism evidence="1 2">
    <name type="scientific">Terrihabitans rhizophilus</name>
    <dbReference type="NCBI Taxonomy" id="3092662"/>
    <lineage>
        <taxon>Bacteria</taxon>
        <taxon>Pseudomonadati</taxon>
        <taxon>Pseudomonadota</taxon>
        <taxon>Alphaproteobacteria</taxon>
        <taxon>Hyphomicrobiales</taxon>
        <taxon>Terrihabitans</taxon>
    </lineage>
</organism>
<dbReference type="RefSeq" id="WP_319843168.1">
    <property type="nucleotide sequence ID" value="NZ_JAXAFJ010000001.1"/>
</dbReference>
<sequence>MADRYFSLMRAGMGRFPAVDAVVRLATLTEAVQHYYAKGEAISFVTTSGSAEDHRNAIIIADVEDTPLYFSILMVRGDPGRTIPGFVNLRTRKVTTIRSDEPDSVRGSSCHLVISKQEIAAGREQGSYRMVMEQATGISRILARDFLGSLLTRFAADHGGRFVAIKKVKKRGEQPEEIEYRPTVRFHPQQNASLKSDLEEGKIGGFKLVRGITDFTGEADEPRVQKLDVQLRAQIDPTNEFGKVRALVERIRSAIADVEFEALKLELVDDGGAPITNPRVIELVDMDDSDMRYCKRLPIKDANSATDEVYVDLHEDILNSAKTIISADSHWN</sequence>
<reference evidence="1 2" key="1">
    <citation type="submission" date="2023-11" db="EMBL/GenBank/DDBJ databases">
        <authorList>
            <person name="Bao R."/>
        </authorList>
    </citation>
    <scope>NUCLEOTIDE SEQUENCE [LARGE SCALE GENOMIC DNA]</scope>
    <source>
        <strain evidence="1 2">PJ23</strain>
    </source>
</reference>
<name>A0ABU4RQM4_9HYPH</name>
<comment type="caution">
    <text evidence="1">The sequence shown here is derived from an EMBL/GenBank/DDBJ whole genome shotgun (WGS) entry which is preliminary data.</text>
</comment>
<dbReference type="Proteomes" id="UP001274321">
    <property type="component" value="Unassembled WGS sequence"/>
</dbReference>
<evidence type="ECO:0000313" key="2">
    <source>
        <dbReference type="Proteomes" id="UP001274321"/>
    </source>
</evidence>
<accession>A0ABU4RQM4</accession>
<evidence type="ECO:0000313" key="1">
    <source>
        <dbReference type="EMBL" id="MDX6805066.1"/>
    </source>
</evidence>
<dbReference type="EMBL" id="JAXAFJ010000001">
    <property type="protein sequence ID" value="MDX6805066.1"/>
    <property type="molecule type" value="Genomic_DNA"/>
</dbReference>
<protein>
    <submittedName>
        <fullName evidence="1">Uncharacterized protein</fullName>
    </submittedName>
</protein>
<gene>
    <name evidence="1" type="ORF">SCD90_03220</name>
</gene>
<proteinExistence type="predicted"/>
<keyword evidence="2" id="KW-1185">Reference proteome</keyword>